<dbReference type="Pfam" id="PF05593">
    <property type="entry name" value="RHS_repeat"/>
    <property type="match status" value="1"/>
</dbReference>
<dbReference type="Gene3D" id="2.130.10.130">
    <property type="entry name" value="Integrin alpha, N-terminal"/>
    <property type="match status" value="1"/>
</dbReference>
<dbReference type="OrthoDB" id="311748at2"/>
<dbReference type="InterPro" id="IPR031325">
    <property type="entry name" value="RHS_repeat"/>
</dbReference>
<dbReference type="InterPro" id="IPR028994">
    <property type="entry name" value="Integrin_alpha_N"/>
</dbReference>
<sequence>MLNLYRTRILSFSVIILSSFLLLAWNPLKPILNYFAAAFTGGETSIPLPLPNVQIGVSGKPSFSLSIQAPPGAGDMVPSITIDYSNGNQSIVGKGWGLGGFPRILKNPNLGVHFGSSDGFSSSLLGELISTGSSGVYRTKIESFYKATFDGTAWTLRDPSGVTYEYGRNSASGSNSIVQGESGPVTLYLDRVRDRFGNGYDITYASDTLNSDEPLPQEIKYARGNARIEFIYSDRPSGWKEQAFYLTNSGIRKKLLSQIQAYANDANGSEQLVDTYNLDFDSSSELGPLLSSFERENYKPIVFNYTERTNQANILSSSSKNFDLSYKAKDSANQANCTATQNACLCSANYACLVASWFTAGGLCASGIAAYQDICTNGVTTSFVTPADTNGDGVPEIVRVNGTMTNQKFSVTPLSNWEAASGNSLSASNTLVGSHIGITLNGRILPGDYNADGKSDFLVLTDNGDPLKVYYGPDFSSTTYSSVTALGLTSSASNTTIKQFVADMNGDGKTDYIQADSSNNLVVYTSTGSGFQKLQTLSIPTFGTEFQQLVDFDGNGVPDFVRINSGTSSKDLLVTFLDFQNGALQILETSKVSRTDFGKTGDQFITDINGDGYPDFAFFAMSGTQGTVSYYPFNGRNFITSGASPLQTINVNKAYARQVAGSTSNVTYVNVDLSGDSVKDQVSYDSSNVSNPFFNVQIYSNSQSKYLTAIQVPWNQNVSSDLNGDGIADTIRADSNTTQQTDASGNTTTQTVTEFQVTITNGSYFEVPIDLNSYITASTGSSDASSMGYSNWRNPKDFVDLNQDGKPDFVRYDAASSTLYVSYAKLDSNGYITYSASGDDSWSTGGYLMALDANGDGKPEILGMNANQVNLITTIQSSAPTVRTNVVRTFPYESNVQLHYIRFNQDLPSGLLTTIQNGATSSSGDLTLGIEYQLAKNHSGAIQPSLYDSSKPQFIPFTGADYLATRLTQKVGDTLLSAKNCLFSYSRFYLNGFRNSSYIGFQTVTQTDEISNEVVVSSYNPSFIEMAGVATSQTKYKNGIKISETTNTFAKSTSILGGILVLPGDSSETQYQGGQVLTTTQVSKAYDSYGHVSTKNTSINGSVLTETTSYLNDWNSGVLDKPADIQVSKDGELVSHKQINYSNFQVSEVKGMVSNGVWKSQFIQAYDTYGNPSVTKDSNGNVNTIEYDTVVHKYPVKVTNSLGHVLQKSYDLTNGMELSTTDPNGGVSKTEYDKFNRAVFSYMPGETDWSEKIEYENTGDIENQLVRKTFRRSDGESWQEESSNVLTGLSKKRSSLINGYVLVEETNTNREGQKIKEIDPYIEGSNPISWTTFSYDAEGALTGSSSNNGRSVVIQKDGLNTTTQDLLNGNIIKQTVENKNSIGQVVSLTQQGKTIGYKYSANGKTSQIIDPENGTTYIQTNLSGNQTQVIHPDSGTTTFSYDPVTGNLSGQTFANGASSQYSYDALGRVVQEKATDPQGITEIHSFEYDSTSAANAIGRLSKATDPLGSTEFGYDIRGNQTILKKTLTDESLTFLVQKSYNLQNQVEQVTYPDGSIAKNIYSEAGYLSGVTLTPADGSGSDFPIVQYAGPTFEDNLLKIQRILGNGVKTDITFDPLQQRLVGLKTGIDSSVYQDNQYSYDASGNYQAIADKKNPVRNQNFMYDTIDRLSSAAGVYGSETYQYSDSGKLLQKGNITYTYGDPSHKNAVTQVNNNGTIYTYAYDASGNVVNRNGNAFSYNPFQKLKSMQTDGGDTVTFDYDFTGTRIRKTKTSDGLKTISLGGLYEVVLAPSKSPQHTLYFRGNSGDLVGQWTRTDATLVSDASSIHSGSSTANVAWNTFVWQSKDIGIRGMKLLFLSPKVNFAFLYVSLFLGLGFVLLSWGDGIWKATLKFTTPILLLSFANCSVLLPGGNGTSPWTLLPVINSGTPGVSDPGSGAGIPISGFIFLHPDHLGSIVMATDGNGNRVTGGEQAGASFVSYKPYGEINRTDSAGPDVFRYKYTGQEEDKETGLYYYKARYYDPILGRFLQADDQINGSSPMGNDVYMYTEGNPIKYTDPTGHSVFSSWLSKNGLGFLNFNIVISAALQRAFYVSSARWNAIGAIAAILNPVGLIANAIGGGVFAGATATIGAATMLGLAAAGGIIGAASAVLGANAVMIAGAIGAGVIGTSAVVGASSLGQLSAVAGALGIGAAGLASALAFTAGATALVAGLFALAVASFLVITALATALATAFVAISLIPVIAVATALGIAGAAAVVGVMAIGSILSLWTLQAYIGGGYSKSSINNIHWDEESARKGACYAAAGQLGGMLAGAGLYGYPILVAQMQWLPMALNIYGVASTIKSIISKDWKSVGADTLGYAIKFYYDKDIPFGLILKYGEGTNRTCGSIR</sequence>
<dbReference type="PANTHER" id="PTHR32305">
    <property type="match status" value="1"/>
</dbReference>
<dbReference type="EMBL" id="RQEP01000005">
    <property type="protein sequence ID" value="TGK07513.1"/>
    <property type="molecule type" value="Genomic_DNA"/>
</dbReference>
<dbReference type="PANTHER" id="PTHR32305:SF15">
    <property type="entry name" value="PROTEIN RHSA-RELATED"/>
    <property type="match status" value="1"/>
</dbReference>
<dbReference type="NCBIfam" id="TIGR03696">
    <property type="entry name" value="Rhs_assc_core"/>
    <property type="match status" value="1"/>
</dbReference>
<feature type="transmembrane region" description="Helical" evidence="2">
    <location>
        <begin position="2148"/>
        <end position="2172"/>
    </location>
</feature>
<evidence type="ECO:0000313" key="4">
    <source>
        <dbReference type="Proteomes" id="UP000297453"/>
    </source>
</evidence>
<keyword evidence="2" id="KW-1133">Transmembrane helix</keyword>
<evidence type="ECO:0000313" key="3">
    <source>
        <dbReference type="EMBL" id="TGK07513.1"/>
    </source>
</evidence>
<keyword evidence="2" id="KW-0472">Membrane</keyword>
<dbReference type="SUPFAM" id="SSF69318">
    <property type="entry name" value="Integrin alpha N-terminal domain"/>
    <property type="match status" value="2"/>
</dbReference>
<feature type="transmembrane region" description="Helical" evidence="2">
    <location>
        <begin position="1861"/>
        <end position="1879"/>
    </location>
</feature>
<feature type="transmembrane region" description="Helical" evidence="2">
    <location>
        <begin position="2094"/>
        <end position="2114"/>
    </location>
</feature>
<keyword evidence="1" id="KW-0732">Signal</keyword>
<feature type="transmembrane region" description="Helical" evidence="2">
    <location>
        <begin position="2240"/>
        <end position="2269"/>
    </location>
</feature>
<evidence type="ECO:0000256" key="1">
    <source>
        <dbReference type="ARBA" id="ARBA00022729"/>
    </source>
</evidence>
<gene>
    <name evidence="3" type="ORF">EHO59_05265</name>
</gene>
<feature type="transmembrane region" description="Helical" evidence="2">
    <location>
        <begin position="2205"/>
        <end position="2234"/>
    </location>
</feature>
<organism evidence="3 4">
    <name type="scientific">Leptospira semungkisensis</name>
    <dbReference type="NCBI Taxonomy" id="2484985"/>
    <lineage>
        <taxon>Bacteria</taxon>
        <taxon>Pseudomonadati</taxon>
        <taxon>Spirochaetota</taxon>
        <taxon>Spirochaetia</taxon>
        <taxon>Leptospirales</taxon>
        <taxon>Leptospiraceae</taxon>
        <taxon>Leptospira</taxon>
    </lineage>
</organism>
<dbReference type="InterPro" id="IPR050708">
    <property type="entry name" value="T6SS_VgrG/RHS"/>
</dbReference>
<evidence type="ECO:0000256" key="2">
    <source>
        <dbReference type="SAM" id="Phobius"/>
    </source>
</evidence>
<dbReference type="Pfam" id="PF13517">
    <property type="entry name" value="FG-GAP_3"/>
    <property type="match status" value="1"/>
</dbReference>
<protein>
    <submittedName>
        <fullName evidence="3">Type IV secretion protein Rhs</fullName>
    </submittedName>
</protein>
<accession>A0A4R9G7P5</accession>
<dbReference type="RefSeq" id="WP_135585441.1">
    <property type="nucleotide sequence ID" value="NZ_RQEP01000005.1"/>
</dbReference>
<proteinExistence type="predicted"/>
<comment type="caution">
    <text evidence="3">The sequence shown here is derived from an EMBL/GenBank/DDBJ whole genome shotgun (WGS) entry which is preliminary data.</text>
</comment>
<feature type="transmembrane region" description="Helical" evidence="2">
    <location>
        <begin position="7"/>
        <end position="25"/>
    </location>
</feature>
<dbReference type="Proteomes" id="UP000297453">
    <property type="component" value="Unassembled WGS sequence"/>
</dbReference>
<dbReference type="InterPro" id="IPR022385">
    <property type="entry name" value="Rhs_assc_core"/>
</dbReference>
<dbReference type="Gene3D" id="2.180.10.10">
    <property type="entry name" value="RHS repeat-associated core"/>
    <property type="match status" value="3"/>
</dbReference>
<feature type="transmembrane region" description="Helical" evidence="2">
    <location>
        <begin position="2120"/>
        <end position="2141"/>
    </location>
</feature>
<dbReference type="InterPro" id="IPR013517">
    <property type="entry name" value="FG-GAP"/>
</dbReference>
<keyword evidence="2" id="KW-0812">Transmembrane</keyword>
<reference evidence="3" key="1">
    <citation type="journal article" date="2019" name="PLoS Negl. Trop. Dis.">
        <title>Revisiting the worldwide diversity of Leptospira species in the environment.</title>
        <authorList>
            <person name="Vincent A.T."/>
            <person name="Schiettekatte O."/>
            <person name="Bourhy P."/>
            <person name="Veyrier F.J."/>
            <person name="Picardeau M."/>
        </authorList>
    </citation>
    <scope>NUCLEOTIDE SEQUENCE [LARGE SCALE GENOMIC DNA]</scope>
    <source>
        <strain evidence="3">SSS9</strain>
    </source>
</reference>
<keyword evidence="4" id="KW-1185">Reference proteome</keyword>
<name>A0A4R9G7P5_9LEPT</name>